<keyword evidence="5 7" id="KW-0472">Membrane</keyword>
<dbReference type="GO" id="GO:0005886">
    <property type="term" value="C:plasma membrane"/>
    <property type="evidence" value="ECO:0007669"/>
    <property type="project" value="UniProtKB-SubCell"/>
</dbReference>
<comment type="caution">
    <text evidence="9">The sequence shown here is derived from an EMBL/GenBank/DDBJ whole genome shotgun (WGS) entry which is preliminary data.</text>
</comment>
<evidence type="ECO:0000256" key="3">
    <source>
        <dbReference type="ARBA" id="ARBA00022692"/>
    </source>
</evidence>
<evidence type="ECO:0000259" key="8">
    <source>
        <dbReference type="Pfam" id="PF04024"/>
    </source>
</evidence>
<evidence type="ECO:0000256" key="7">
    <source>
        <dbReference type="SAM" id="Phobius"/>
    </source>
</evidence>
<dbReference type="Pfam" id="PF04024">
    <property type="entry name" value="PspC"/>
    <property type="match status" value="1"/>
</dbReference>
<keyword evidence="2" id="KW-1003">Cell membrane</keyword>
<evidence type="ECO:0000313" key="9">
    <source>
        <dbReference type="EMBL" id="MBA8793217.1"/>
    </source>
</evidence>
<comment type="subcellular location">
    <subcellularLocation>
        <location evidence="1">Cell membrane</location>
        <topology evidence="1">Single-pass membrane protein</topology>
    </subcellularLocation>
</comment>
<keyword evidence="10" id="KW-1185">Reference proteome</keyword>
<feature type="compositionally biased region" description="Low complexity" evidence="6">
    <location>
        <begin position="97"/>
        <end position="117"/>
    </location>
</feature>
<feature type="transmembrane region" description="Helical" evidence="7">
    <location>
        <begin position="66"/>
        <end position="90"/>
    </location>
</feature>
<evidence type="ECO:0000256" key="4">
    <source>
        <dbReference type="ARBA" id="ARBA00022989"/>
    </source>
</evidence>
<dbReference type="AlphaFoldDB" id="A0A7W3IQ74"/>
<dbReference type="RefSeq" id="WP_182558751.1">
    <property type="nucleotide sequence ID" value="NZ_JACGWT010000001.1"/>
</dbReference>
<evidence type="ECO:0000256" key="2">
    <source>
        <dbReference type="ARBA" id="ARBA00022475"/>
    </source>
</evidence>
<feature type="compositionally biased region" description="Basic and acidic residues" evidence="6">
    <location>
        <begin position="139"/>
        <end position="152"/>
    </location>
</feature>
<feature type="region of interest" description="Disordered" evidence="6">
    <location>
        <begin position="1"/>
        <end position="43"/>
    </location>
</feature>
<dbReference type="InterPro" id="IPR007168">
    <property type="entry name" value="Phageshock_PspC_N"/>
</dbReference>
<evidence type="ECO:0000256" key="6">
    <source>
        <dbReference type="SAM" id="MobiDB-lite"/>
    </source>
</evidence>
<evidence type="ECO:0000256" key="5">
    <source>
        <dbReference type="ARBA" id="ARBA00023136"/>
    </source>
</evidence>
<feature type="domain" description="Phage shock protein PspC N-terminal" evidence="8">
    <location>
        <begin position="35"/>
        <end position="93"/>
    </location>
</feature>
<dbReference type="PANTHER" id="PTHR33885">
    <property type="entry name" value="PHAGE SHOCK PROTEIN C"/>
    <property type="match status" value="1"/>
</dbReference>
<evidence type="ECO:0000313" key="10">
    <source>
        <dbReference type="Proteomes" id="UP000523079"/>
    </source>
</evidence>
<organism evidence="9 10">
    <name type="scientific">Microlunatus kandeliicorticis</name>
    <dbReference type="NCBI Taxonomy" id="1759536"/>
    <lineage>
        <taxon>Bacteria</taxon>
        <taxon>Bacillati</taxon>
        <taxon>Actinomycetota</taxon>
        <taxon>Actinomycetes</taxon>
        <taxon>Propionibacteriales</taxon>
        <taxon>Propionibacteriaceae</taxon>
        <taxon>Microlunatus</taxon>
    </lineage>
</organism>
<gene>
    <name evidence="9" type="ORF">FHX74_000811</name>
</gene>
<dbReference type="InterPro" id="IPR052027">
    <property type="entry name" value="PspC"/>
</dbReference>
<proteinExistence type="predicted"/>
<dbReference type="EMBL" id="JACGWT010000001">
    <property type="protein sequence ID" value="MBA8793217.1"/>
    <property type="molecule type" value="Genomic_DNA"/>
</dbReference>
<sequence>MSGPYGPGPYRDQPGPSQQPGAGPFQPGGYPPPPRKLTRSRGDKFLGGVCGGVARYLNMDPTLVRVLWVVLSLVTSGAGLLVYLVMLFVVPEEDQVPPQVHGPGAPGWQPGAPAQGDGVWGAAGAPWEQPQPSSQPAPRPEETPRKGDDPVS</sequence>
<evidence type="ECO:0000256" key="1">
    <source>
        <dbReference type="ARBA" id="ARBA00004162"/>
    </source>
</evidence>
<keyword evidence="4 7" id="KW-1133">Transmembrane helix</keyword>
<dbReference type="Proteomes" id="UP000523079">
    <property type="component" value="Unassembled WGS sequence"/>
</dbReference>
<name>A0A7W3IQ74_9ACTN</name>
<protein>
    <submittedName>
        <fullName evidence="9">Phage shock protein PspC (Stress-responsive transcriptional regulator)</fullName>
    </submittedName>
</protein>
<feature type="compositionally biased region" description="Low complexity" evidence="6">
    <location>
        <begin position="13"/>
        <end position="28"/>
    </location>
</feature>
<accession>A0A7W3IQ74</accession>
<feature type="region of interest" description="Disordered" evidence="6">
    <location>
        <begin position="97"/>
        <end position="152"/>
    </location>
</feature>
<keyword evidence="3 7" id="KW-0812">Transmembrane</keyword>
<reference evidence="9 10" key="1">
    <citation type="submission" date="2020-07" db="EMBL/GenBank/DDBJ databases">
        <title>Sequencing the genomes of 1000 actinobacteria strains.</title>
        <authorList>
            <person name="Klenk H.-P."/>
        </authorList>
    </citation>
    <scope>NUCLEOTIDE SEQUENCE [LARGE SCALE GENOMIC DNA]</scope>
    <source>
        <strain evidence="9 10">DSM 100723</strain>
    </source>
</reference>
<dbReference type="PANTHER" id="PTHR33885:SF3">
    <property type="entry name" value="PHAGE SHOCK PROTEIN C"/>
    <property type="match status" value="1"/>
</dbReference>